<feature type="compositionally biased region" description="Acidic residues" evidence="1">
    <location>
        <begin position="114"/>
        <end position="129"/>
    </location>
</feature>
<dbReference type="AlphaFoldDB" id="A0A4Z2E962"/>
<evidence type="ECO:0000256" key="1">
    <source>
        <dbReference type="SAM" id="MobiDB-lite"/>
    </source>
</evidence>
<reference evidence="2 3" key="1">
    <citation type="submission" date="2019-03" db="EMBL/GenBank/DDBJ databases">
        <title>First draft genome of Liparis tanakae, snailfish: a comprehensive survey of snailfish specific genes.</title>
        <authorList>
            <person name="Kim W."/>
            <person name="Song I."/>
            <person name="Jeong J.-H."/>
            <person name="Kim D."/>
            <person name="Kim S."/>
            <person name="Ryu S."/>
            <person name="Song J.Y."/>
            <person name="Lee S.K."/>
        </authorList>
    </citation>
    <scope>NUCLEOTIDE SEQUENCE [LARGE SCALE GENOMIC DNA]</scope>
    <source>
        <tissue evidence="2">Muscle</tissue>
    </source>
</reference>
<evidence type="ECO:0000313" key="3">
    <source>
        <dbReference type="Proteomes" id="UP000314294"/>
    </source>
</evidence>
<dbReference type="OrthoDB" id="5987641at2759"/>
<proteinExistence type="predicted"/>
<gene>
    <name evidence="2" type="ORF">EYF80_064809</name>
</gene>
<protein>
    <submittedName>
        <fullName evidence="2">Uncharacterized protein</fullName>
    </submittedName>
</protein>
<sequence>MSPLRSTISVFSSFSWEEEEGGGASSSSSSLLAVGVQGEVTLLRVEAEPSSSIRVIRVSGCPAERLLQTVREQDPDVRELQSVHMLSFAAGRGRVLLNRDWLLQLRWRQMGEEPQPEEEEPQPEEEEPQTESCCSIRQSDDSSRSSVHHCVCSDFLFVLSATGLIDHLLCAAAPLRPPIQNPLRFQTPTDQDGLSSAVCSLSGLGAAFSADR</sequence>
<name>A0A4Z2E962_9TELE</name>
<evidence type="ECO:0000313" key="2">
    <source>
        <dbReference type="EMBL" id="TNN25064.1"/>
    </source>
</evidence>
<comment type="caution">
    <text evidence="2">The sequence shown here is derived from an EMBL/GenBank/DDBJ whole genome shotgun (WGS) entry which is preliminary data.</text>
</comment>
<dbReference type="EMBL" id="SRLO01013557">
    <property type="protein sequence ID" value="TNN25064.1"/>
    <property type="molecule type" value="Genomic_DNA"/>
</dbReference>
<accession>A0A4Z2E962</accession>
<keyword evidence="3" id="KW-1185">Reference proteome</keyword>
<feature type="region of interest" description="Disordered" evidence="1">
    <location>
        <begin position="112"/>
        <end position="138"/>
    </location>
</feature>
<dbReference type="Proteomes" id="UP000314294">
    <property type="component" value="Unassembled WGS sequence"/>
</dbReference>
<organism evidence="2 3">
    <name type="scientific">Liparis tanakae</name>
    <name type="common">Tanaka's snailfish</name>
    <dbReference type="NCBI Taxonomy" id="230148"/>
    <lineage>
        <taxon>Eukaryota</taxon>
        <taxon>Metazoa</taxon>
        <taxon>Chordata</taxon>
        <taxon>Craniata</taxon>
        <taxon>Vertebrata</taxon>
        <taxon>Euteleostomi</taxon>
        <taxon>Actinopterygii</taxon>
        <taxon>Neopterygii</taxon>
        <taxon>Teleostei</taxon>
        <taxon>Neoteleostei</taxon>
        <taxon>Acanthomorphata</taxon>
        <taxon>Eupercaria</taxon>
        <taxon>Perciformes</taxon>
        <taxon>Cottioidei</taxon>
        <taxon>Cottales</taxon>
        <taxon>Liparidae</taxon>
        <taxon>Liparis</taxon>
    </lineage>
</organism>